<name>A0A0E2E6G2_TREDN</name>
<dbReference type="RefSeq" id="WP_002679851.1">
    <property type="nucleotide sequence ID" value="NZ_CM001795.1"/>
</dbReference>
<evidence type="ECO:0000256" key="1">
    <source>
        <dbReference type="SAM" id="SignalP"/>
    </source>
</evidence>
<dbReference type="Proteomes" id="UP000011705">
    <property type="component" value="Chromosome"/>
</dbReference>
<dbReference type="Pfam" id="PF10670">
    <property type="entry name" value="DUF4198"/>
    <property type="match status" value="1"/>
</dbReference>
<evidence type="ECO:0008006" key="3">
    <source>
        <dbReference type="Google" id="ProtNLM"/>
    </source>
</evidence>
<protein>
    <recommendedName>
        <fullName evidence="3">DUF4198 domain-containing protein</fullName>
    </recommendedName>
</protein>
<organism evidence="2">
    <name type="scientific">Treponema denticola H-22</name>
    <dbReference type="NCBI Taxonomy" id="999432"/>
    <lineage>
        <taxon>Bacteria</taxon>
        <taxon>Pseudomonadati</taxon>
        <taxon>Spirochaetota</taxon>
        <taxon>Spirochaetia</taxon>
        <taxon>Spirochaetales</taxon>
        <taxon>Treponemataceae</taxon>
        <taxon>Treponema</taxon>
    </lineage>
</organism>
<dbReference type="PATRIC" id="fig|999432.5.peg.798"/>
<dbReference type="EMBL" id="AGDV01000006">
    <property type="protein sequence ID" value="EMB35004.1"/>
    <property type="molecule type" value="Genomic_DNA"/>
</dbReference>
<sequence>MKKRTGIVLFLFLVSMASFAHFQMIYTPTSRVEGNSVDFKIVFTHPAESGHAMDVGKNEAGEIKGFEKFFSVHKAKIQDLLPSLKKTEFTTSENTASAYDLTLNKDNGFRGGGDWALIAVPHPYYEGAEDKYIQQITKVFINKAGLDTDWSARCAEGYPEIMPLVKPYDVWVGGLFRGTVVDSKGKPVPNAEIEVEYINFDVNMKKSKFEKKAKTKNAAAVILADENGNFSFVPHKAGYWGFAALGAGNVKEFAGKELSQDAVLWIEAVPVK</sequence>
<accession>A0A0E2E6G2</accession>
<dbReference type="SUPFAM" id="SSF49464">
    <property type="entry name" value="Carboxypeptidase regulatory domain-like"/>
    <property type="match status" value="1"/>
</dbReference>
<proteinExistence type="predicted"/>
<comment type="caution">
    <text evidence="2">The sequence shown here is derived from an EMBL/GenBank/DDBJ whole genome shotgun (WGS) entry which is preliminary data.</text>
</comment>
<dbReference type="AlphaFoldDB" id="A0A0E2E6G2"/>
<feature type="chain" id="PRO_5002393508" description="DUF4198 domain-containing protein" evidence="1">
    <location>
        <begin position="21"/>
        <end position="272"/>
    </location>
</feature>
<feature type="signal peptide" evidence="1">
    <location>
        <begin position="1"/>
        <end position="20"/>
    </location>
</feature>
<evidence type="ECO:0000313" key="2">
    <source>
        <dbReference type="EMBL" id="EMB35004.1"/>
    </source>
</evidence>
<dbReference type="InterPro" id="IPR019613">
    <property type="entry name" value="DUF4198"/>
</dbReference>
<gene>
    <name evidence="2" type="ORF">HMPREF9726_00770</name>
</gene>
<keyword evidence="1" id="KW-0732">Signal</keyword>
<reference evidence="2" key="1">
    <citation type="submission" date="2012-01" db="EMBL/GenBank/DDBJ databases">
        <title>The Genome Sequence of Treponema denticola H-22.</title>
        <authorList>
            <consortium name="The Broad Institute Genome Sequencing Platform"/>
            <person name="Earl A."/>
            <person name="Ward D."/>
            <person name="Feldgarden M."/>
            <person name="Gevers D."/>
            <person name="Blanton J.M."/>
            <person name="Fenno C.J."/>
            <person name="Baranova O.V."/>
            <person name="Mathney J."/>
            <person name="Dewhirst F.E."/>
            <person name="Izard J."/>
            <person name="Young S.K."/>
            <person name="Zeng Q."/>
            <person name="Gargeya S."/>
            <person name="Fitzgerald M."/>
            <person name="Haas B."/>
            <person name="Abouelleil A."/>
            <person name="Alvarado L."/>
            <person name="Arachchi H.M."/>
            <person name="Berlin A."/>
            <person name="Chapman S.B."/>
            <person name="Gearin G."/>
            <person name="Goldberg J."/>
            <person name="Griggs A."/>
            <person name="Gujja S."/>
            <person name="Hansen M."/>
            <person name="Heiman D."/>
            <person name="Howarth C."/>
            <person name="Larimer J."/>
            <person name="Lui A."/>
            <person name="MacDonald P.J.P."/>
            <person name="McCowen C."/>
            <person name="Montmayeur A."/>
            <person name="Murphy C."/>
            <person name="Neiman D."/>
            <person name="Pearson M."/>
            <person name="Priest M."/>
            <person name="Roberts A."/>
            <person name="Saif S."/>
            <person name="Shea T."/>
            <person name="Sisk P."/>
            <person name="Stolte C."/>
            <person name="Sykes S."/>
            <person name="Wortman J."/>
            <person name="Nusbaum C."/>
            <person name="Birren B."/>
        </authorList>
    </citation>
    <scope>NUCLEOTIDE SEQUENCE [LARGE SCALE GENOMIC DNA]</scope>
    <source>
        <strain evidence="2">H-22</strain>
    </source>
</reference>
<dbReference type="InterPro" id="IPR008969">
    <property type="entry name" value="CarboxyPept-like_regulatory"/>
</dbReference>
<dbReference type="HOGENOM" id="CLU_058596_0_0_12"/>
<dbReference type="GeneID" id="2740652"/>